<comment type="cofactor">
    <cofactor evidence="10">
        <name>Mg(2+)</name>
        <dbReference type="ChEBI" id="CHEBI:18420"/>
    </cofactor>
    <text evidence="10">Binds 1 Mg(2+) ion per subunit.</text>
</comment>
<feature type="active site" description="Proton acceptor" evidence="10">
    <location>
        <position position="71"/>
    </location>
</feature>
<comment type="catalytic activity">
    <reaction evidence="10">
        <text>ITP + H2O = IMP + diphosphate + H(+)</text>
        <dbReference type="Rhea" id="RHEA:29399"/>
        <dbReference type="ChEBI" id="CHEBI:15377"/>
        <dbReference type="ChEBI" id="CHEBI:15378"/>
        <dbReference type="ChEBI" id="CHEBI:33019"/>
        <dbReference type="ChEBI" id="CHEBI:58053"/>
        <dbReference type="ChEBI" id="CHEBI:61402"/>
        <dbReference type="EC" id="3.6.1.66"/>
    </reaction>
</comment>
<dbReference type="FunFam" id="3.90.950.10:FF:000001">
    <property type="entry name" value="dITP/XTP pyrophosphatase"/>
    <property type="match status" value="1"/>
</dbReference>
<proteinExistence type="inferred from homology"/>
<feature type="binding site" evidence="10">
    <location>
        <begin position="154"/>
        <end position="157"/>
    </location>
    <ligand>
        <name>substrate</name>
    </ligand>
</feature>
<gene>
    <name evidence="12" type="ORF">BN997_03849</name>
</gene>
<dbReference type="Gene3D" id="3.90.950.10">
    <property type="match status" value="1"/>
</dbReference>
<dbReference type="GO" id="GO:0035870">
    <property type="term" value="F:dITP diphosphatase activity"/>
    <property type="evidence" value="ECO:0007669"/>
    <property type="project" value="UniProtKB-UniRule"/>
</dbReference>
<organism evidence="12 13">
    <name type="scientific">Oceanobacillus oncorhynchi</name>
    <dbReference type="NCBI Taxonomy" id="545501"/>
    <lineage>
        <taxon>Bacteria</taxon>
        <taxon>Bacillati</taxon>
        <taxon>Bacillota</taxon>
        <taxon>Bacilli</taxon>
        <taxon>Bacillales</taxon>
        <taxon>Bacillaceae</taxon>
        <taxon>Oceanobacillus</taxon>
    </lineage>
</organism>
<dbReference type="GO" id="GO:0017111">
    <property type="term" value="F:ribonucleoside triphosphate phosphatase activity"/>
    <property type="evidence" value="ECO:0007669"/>
    <property type="project" value="InterPro"/>
</dbReference>
<comment type="catalytic activity">
    <reaction evidence="8 10">
        <text>dITP + H2O = dIMP + diphosphate + H(+)</text>
        <dbReference type="Rhea" id="RHEA:28342"/>
        <dbReference type="ChEBI" id="CHEBI:15377"/>
        <dbReference type="ChEBI" id="CHEBI:15378"/>
        <dbReference type="ChEBI" id="CHEBI:33019"/>
        <dbReference type="ChEBI" id="CHEBI:61194"/>
        <dbReference type="ChEBI" id="CHEBI:61382"/>
        <dbReference type="EC" id="3.6.1.66"/>
    </reaction>
</comment>
<dbReference type="CDD" id="cd00515">
    <property type="entry name" value="HAM1"/>
    <property type="match status" value="1"/>
</dbReference>
<feature type="binding site" evidence="10">
    <location>
        <position position="177"/>
    </location>
    <ligand>
        <name>substrate</name>
    </ligand>
</feature>
<keyword evidence="3 10" id="KW-0479">Metal-binding</keyword>
<feature type="binding site" evidence="10">
    <location>
        <begin position="8"/>
        <end position="13"/>
    </location>
    <ligand>
        <name>substrate</name>
    </ligand>
</feature>
<dbReference type="GO" id="GO:0046872">
    <property type="term" value="F:metal ion binding"/>
    <property type="evidence" value="ECO:0007669"/>
    <property type="project" value="UniProtKB-KW"/>
</dbReference>
<feature type="binding site" evidence="10">
    <location>
        <position position="71"/>
    </location>
    <ligand>
        <name>Mg(2+)</name>
        <dbReference type="ChEBI" id="CHEBI:18420"/>
    </ligand>
</feature>
<dbReference type="EC" id="3.6.1.66" evidence="10"/>
<feature type="binding site" evidence="10">
    <location>
        <position position="72"/>
    </location>
    <ligand>
        <name>substrate</name>
    </ligand>
</feature>
<evidence type="ECO:0000256" key="3">
    <source>
        <dbReference type="ARBA" id="ARBA00022723"/>
    </source>
</evidence>
<evidence type="ECO:0000256" key="9">
    <source>
        <dbReference type="ARBA" id="ARBA00052017"/>
    </source>
</evidence>
<dbReference type="InterPro" id="IPR002637">
    <property type="entry name" value="RdgB/HAM1"/>
</dbReference>
<keyword evidence="13" id="KW-1185">Reference proteome</keyword>
<evidence type="ECO:0000256" key="11">
    <source>
        <dbReference type="RuleBase" id="RU003781"/>
    </source>
</evidence>
<evidence type="ECO:0000313" key="13">
    <source>
        <dbReference type="Proteomes" id="UP000040453"/>
    </source>
</evidence>
<dbReference type="STRING" id="545501.BN997_03849"/>
<dbReference type="PANTHER" id="PTHR11067:SF9">
    <property type="entry name" value="INOSINE TRIPHOSPHATE PYROPHOSPHATASE"/>
    <property type="match status" value="1"/>
</dbReference>
<feature type="binding site" evidence="10">
    <location>
        <begin position="182"/>
        <end position="183"/>
    </location>
    <ligand>
        <name>substrate</name>
    </ligand>
</feature>
<sequence>MKKIIIATKNKGKVKEFRDFFAPHHIEVVSLLDLDEDIPDIEETGESFVENAAIKAEQISNRFQKTVLADDSGLVIDSLEGRPGVYSARYAGEPTDDQANIDKVLEEMKEIPEGERGARFVCVLAIAQPGQEPLFVTGYCEGHIQTEQSGENGFGYDPIFVPEGYEKTMAELDPAEKNQISHRKIAMNQLEQNIHLL</sequence>
<dbReference type="InterPro" id="IPR029001">
    <property type="entry name" value="ITPase-like_fam"/>
</dbReference>
<dbReference type="Proteomes" id="UP000040453">
    <property type="component" value="Unassembled WGS sequence"/>
</dbReference>
<dbReference type="EMBL" id="CDGG01000001">
    <property type="protein sequence ID" value="CEI83921.1"/>
    <property type="molecule type" value="Genomic_DNA"/>
</dbReference>
<dbReference type="GO" id="GO:0009117">
    <property type="term" value="P:nucleotide metabolic process"/>
    <property type="evidence" value="ECO:0007669"/>
    <property type="project" value="UniProtKB-KW"/>
</dbReference>
<comment type="similarity">
    <text evidence="1 10 11">Belongs to the HAM1 NTPase family.</text>
</comment>
<feature type="binding site" evidence="10">
    <location>
        <position position="42"/>
    </location>
    <ligand>
        <name>Mg(2+)</name>
        <dbReference type="ChEBI" id="CHEBI:18420"/>
    </ligand>
</feature>
<comment type="catalytic activity">
    <reaction evidence="9 10">
        <text>XTP + H2O = XMP + diphosphate + H(+)</text>
        <dbReference type="Rhea" id="RHEA:28610"/>
        <dbReference type="ChEBI" id="CHEBI:15377"/>
        <dbReference type="ChEBI" id="CHEBI:15378"/>
        <dbReference type="ChEBI" id="CHEBI:33019"/>
        <dbReference type="ChEBI" id="CHEBI:57464"/>
        <dbReference type="ChEBI" id="CHEBI:61314"/>
        <dbReference type="EC" id="3.6.1.66"/>
    </reaction>
</comment>
<dbReference type="GO" id="GO:0036220">
    <property type="term" value="F:ITP diphosphatase activity"/>
    <property type="evidence" value="ECO:0007669"/>
    <property type="project" value="UniProtKB-UniRule"/>
</dbReference>
<evidence type="ECO:0000256" key="10">
    <source>
        <dbReference type="HAMAP-Rule" id="MF_01405"/>
    </source>
</evidence>
<keyword evidence="5 10" id="KW-0378">Hydrolase</keyword>
<keyword evidence="4 10" id="KW-0547">Nucleotide-binding</keyword>
<comment type="subunit">
    <text evidence="2 10">Homodimer.</text>
</comment>
<reference evidence="12 13" key="1">
    <citation type="submission" date="2014-11" db="EMBL/GenBank/DDBJ databases">
        <authorList>
            <person name="Urmite Genomes Urmite Genomes"/>
        </authorList>
    </citation>
    <scope>NUCLEOTIDE SEQUENCE [LARGE SCALE GENOMIC DNA]</scope>
    <source>
        <strain evidence="12 13">Oc5</strain>
    </source>
</reference>
<dbReference type="PANTHER" id="PTHR11067">
    <property type="entry name" value="INOSINE TRIPHOSPHATE PYROPHOSPHATASE/HAM1 PROTEIN"/>
    <property type="match status" value="1"/>
</dbReference>
<dbReference type="GO" id="GO:0036222">
    <property type="term" value="F:XTP diphosphatase activity"/>
    <property type="evidence" value="ECO:0007669"/>
    <property type="project" value="UniProtKB-UniRule"/>
</dbReference>
<evidence type="ECO:0000256" key="7">
    <source>
        <dbReference type="ARBA" id="ARBA00023080"/>
    </source>
</evidence>
<dbReference type="GO" id="GO:0009146">
    <property type="term" value="P:purine nucleoside triphosphate catabolic process"/>
    <property type="evidence" value="ECO:0007669"/>
    <property type="project" value="UniProtKB-UniRule"/>
</dbReference>
<evidence type="ECO:0000256" key="8">
    <source>
        <dbReference type="ARBA" id="ARBA00051875"/>
    </source>
</evidence>
<evidence type="ECO:0000313" key="12">
    <source>
        <dbReference type="EMBL" id="CEI83921.1"/>
    </source>
</evidence>
<evidence type="ECO:0000256" key="2">
    <source>
        <dbReference type="ARBA" id="ARBA00011738"/>
    </source>
</evidence>
<evidence type="ECO:0000256" key="6">
    <source>
        <dbReference type="ARBA" id="ARBA00022842"/>
    </source>
</evidence>
<dbReference type="HAMAP" id="MF_01405">
    <property type="entry name" value="Non_canon_purine_NTPase"/>
    <property type="match status" value="1"/>
</dbReference>
<accession>A0A0A1MYS9</accession>
<name>A0A0A1MYS9_9BACI</name>
<protein>
    <recommendedName>
        <fullName evidence="10">dITP/XTP pyrophosphatase</fullName>
        <ecNumber evidence="10">3.6.1.66</ecNumber>
    </recommendedName>
    <alternativeName>
        <fullName evidence="10">Non-canonical purine NTP pyrophosphatase</fullName>
    </alternativeName>
    <alternativeName>
        <fullName evidence="10">Non-standard purine NTP pyrophosphatase</fullName>
    </alternativeName>
    <alternativeName>
        <fullName evidence="10">Nucleoside-triphosphate diphosphatase</fullName>
    </alternativeName>
    <alternativeName>
        <fullName evidence="10">Nucleoside-triphosphate pyrophosphatase</fullName>
        <shortName evidence="10">NTPase</shortName>
    </alternativeName>
</protein>
<dbReference type="RefSeq" id="WP_042534423.1">
    <property type="nucleotide sequence ID" value="NZ_CAXOIH010000027.1"/>
</dbReference>
<dbReference type="NCBIfam" id="NF011397">
    <property type="entry name" value="PRK14822.1"/>
    <property type="match status" value="1"/>
</dbReference>
<keyword evidence="6 10" id="KW-0460">Magnesium</keyword>
<dbReference type="InterPro" id="IPR020922">
    <property type="entry name" value="dITP/XTP_pyrophosphatase"/>
</dbReference>
<dbReference type="GO" id="GO:0000166">
    <property type="term" value="F:nucleotide binding"/>
    <property type="evidence" value="ECO:0007669"/>
    <property type="project" value="UniProtKB-KW"/>
</dbReference>
<comment type="function">
    <text evidence="10">Pyrophosphatase that catalyzes the hydrolysis of nucleoside triphosphates to their monophosphate derivatives, with a high preference for the non-canonical purine nucleotides XTP (xanthosine triphosphate), dITP (deoxyinosine triphosphate) and ITP. Seems to function as a house-cleaning enzyme that removes non-canonical purine nucleotides from the nucleotide pool, thus preventing their incorporation into DNA/RNA and avoiding chromosomal lesions.</text>
</comment>
<evidence type="ECO:0000256" key="1">
    <source>
        <dbReference type="ARBA" id="ARBA00008023"/>
    </source>
</evidence>
<evidence type="ECO:0000256" key="4">
    <source>
        <dbReference type="ARBA" id="ARBA00022741"/>
    </source>
</evidence>
<dbReference type="OrthoDB" id="9807456at2"/>
<dbReference type="AlphaFoldDB" id="A0A0A1MYS9"/>
<dbReference type="SUPFAM" id="SSF52972">
    <property type="entry name" value="ITPase-like"/>
    <property type="match status" value="1"/>
</dbReference>
<dbReference type="Pfam" id="PF01725">
    <property type="entry name" value="Ham1p_like"/>
    <property type="match status" value="1"/>
</dbReference>
<dbReference type="GO" id="GO:0005829">
    <property type="term" value="C:cytosol"/>
    <property type="evidence" value="ECO:0007669"/>
    <property type="project" value="TreeGrafter"/>
</dbReference>
<evidence type="ECO:0000256" key="5">
    <source>
        <dbReference type="ARBA" id="ARBA00022801"/>
    </source>
</evidence>
<dbReference type="NCBIfam" id="TIGR00042">
    <property type="entry name" value="RdgB/HAM1 family non-canonical purine NTP pyrophosphatase"/>
    <property type="match status" value="1"/>
</dbReference>
<keyword evidence="7 10" id="KW-0546">Nucleotide metabolism</keyword>